<accession>A0A974PIW5</accession>
<dbReference type="EMBL" id="CP068595">
    <property type="protein sequence ID" value="QQZ64042.1"/>
    <property type="molecule type" value="Genomic_DNA"/>
</dbReference>
<gene>
    <name evidence="1" type="ORF">JI735_06545</name>
</gene>
<dbReference type="AlphaFoldDB" id="A0A974PIW5"/>
<evidence type="ECO:0000313" key="2">
    <source>
        <dbReference type="Proteomes" id="UP000595841"/>
    </source>
</evidence>
<sequence length="445" mass="52520">MSINQFADRCGINSGTLSRIVKGNQPIAMSHLELLTKGMGKGEDHFFSLYVDECFYYSAPTWRRLRPFMIRCAELGRMDCIERMVQILLDNLNNVPTLFEVAEGLFKQGQWQAAALLYENVSASEKYQYSERLAMCQYRLFRIALGDDQSENLRAATLFEPYVPRLDEADQLDALRHLLHVYCSLHQWCEVAKLAQEMLQLASILYEMKDNFNRTNSNDKTPEKPIYFYILYAHLLRSSAYVELGDYKKALDLIPLYTNGNWIREDNEEVQRILAQFQDWGKANTYLYRLLDGQIEVLDDYVEYISIHKGEIFTAIYYIIKSANKYNWNIDQILVRFSDYIPYRIHHSEFGEYNQQIMTDQYARFLAELAAYYLHNKRREGIRFILHSLECSSKINNDDIVINCVDLFEQYRYLASLEEKERYKTKIREVRVENEKKAHNMVSLI</sequence>
<dbReference type="InterPro" id="IPR010982">
    <property type="entry name" value="Lambda_DNA-bd_dom_sf"/>
</dbReference>
<proteinExistence type="predicted"/>
<dbReference type="GO" id="GO:0003677">
    <property type="term" value="F:DNA binding"/>
    <property type="evidence" value="ECO:0007669"/>
    <property type="project" value="InterPro"/>
</dbReference>
<reference evidence="1 2" key="1">
    <citation type="submission" date="2021-01" db="EMBL/GenBank/DDBJ databases">
        <title>Whole genome sequence of Paenibacillus sonchi LMG 24727 for comparative genomics.</title>
        <authorList>
            <person name="Lee G."/>
            <person name="Kim M.-J."/>
            <person name="Lim K."/>
            <person name="Shin J.-H."/>
        </authorList>
    </citation>
    <scope>NUCLEOTIDE SEQUENCE [LARGE SCALE GENOMIC DNA]</scope>
    <source>
        <strain evidence="1 2">LMG 24727</strain>
    </source>
</reference>
<dbReference type="KEGG" id="pson:JI735_06545"/>
<dbReference type="SUPFAM" id="SSF47413">
    <property type="entry name" value="lambda repressor-like DNA-binding domains"/>
    <property type="match status" value="1"/>
</dbReference>
<protein>
    <submittedName>
        <fullName evidence="1">Helix-turn-helix transcriptional regulator</fullName>
    </submittedName>
</protein>
<dbReference type="CDD" id="cd00093">
    <property type="entry name" value="HTH_XRE"/>
    <property type="match status" value="1"/>
</dbReference>
<name>A0A974PIW5_9BACL</name>
<dbReference type="Proteomes" id="UP000595841">
    <property type="component" value="Chromosome"/>
</dbReference>
<organism evidence="1 2">
    <name type="scientific">Paenibacillus sonchi</name>
    <dbReference type="NCBI Taxonomy" id="373687"/>
    <lineage>
        <taxon>Bacteria</taxon>
        <taxon>Bacillati</taxon>
        <taxon>Bacillota</taxon>
        <taxon>Bacilli</taxon>
        <taxon>Bacillales</taxon>
        <taxon>Paenibacillaceae</taxon>
        <taxon>Paenibacillus</taxon>
        <taxon>Paenibacillus sonchi group</taxon>
    </lineage>
</organism>
<evidence type="ECO:0000313" key="1">
    <source>
        <dbReference type="EMBL" id="QQZ64042.1"/>
    </source>
</evidence>
<keyword evidence="2" id="KW-1185">Reference proteome</keyword>
<dbReference type="InterPro" id="IPR001387">
    <property type="entry name" value="Cro/C1-type_HTH"/>
</dbReference>